<dbReference type="Proteomes" id="UP000823921">
    <property type="component" value="Unassembled WGS sequence"/>
</dbReference>
<proteinExistence type="inferred from homology"/>
<name>A0A9D2MKS7_9FIRM</name>
<evidence type="ECO:0000313" key="8">
    <source>
        <dbReference type="Proteomes" id="UP000823921"/>
    </source>
</evidence>
<dbReference type="PIRSF" id="PIRSF005426">
    <property type="entry name" value="Frp"/>
    <property type="match status" value="1"/>
</dbReference>
<evidence type="ECO:0000256" key="5">
    <source>
        <dbReference type="PIRNR" id="PIRNR005426"/>
    </source>
</evidence>
<comment type="similarity">
    <text evidence="1 5">Belongs to the flavin oxidoreductase frp family.</text>
</comment>
<dbReference type="PANTHER" id="PTHR43425">
    <property type="entry name" value="OXYGEN-INSENSITIVE NADPH NITROREDUCTASE"/>
    <property type="match status" value="1"/>
</dbReference>
<keyword evidence="4 5" id="KW-0560">Oxidoreductase</keyword>
<dbReference type="SUPFAM" id="SSF55469">
    <property type="entry name" value="FMN-dependent nitroreductase-like"/>
    <property type="match status" value="1"/>
</dbReference>
<dbReference type="PANTHER" id="PTHR43425:SF2">
    <property type="entry name" value="OXYGEN-INSENSITIVE NADPH NITROREDUCTASE"/>
    <property type="match status" value="1"/>
</dbReference>
<dbReference type="AlphaFoldDB" id="A0A9D2MKS7"/>
<evidence type="ECO:0000259" key="6">
    <source>
        <dbReference type="Pfam" id="PF00881"/>
    </source>
</evidence>
<organism evidence="7 8">
    <name type="scientific">Candidatus Flavonifractor intestinigallinarum</name>
    <dbReference type="NCBI Taxonomy" id="2838586"/>
    <lineage>
        <taxon>Bacteria</taxon>
        <taxon>Bacillati</taxon>
        <taxon>Bacillota</taxon>
        <taxon>Clostridia</taxon>
        <taxon>Eubacteriales</taxon>
        <taxon>Oscillospiraceae</taxon>
        <taxon>Flavonifractor</taxon>
    </lineage>
</organism>
<accession>A0A9D2MKS7</accession>
<sequence length="242" mass="27108">MNDVLHQLRARKSVRAYLEKPIAPDDKRAILEAACAAPTAGNQQLYTILDITDQQLKDTLAQTCDHQPFIAQAPLVLIFCADCQKWYDAFAAGGCQPRKPGVGDLLLACSDANIAAQNAVTAAWSLGIGSCYIGDVMEQCETHRRLLHLPDYVFPAAMVVFGYPTAQQQAREKPRRRALPYIVHENGYRRMDAGALERMLSDNAGQRPYADWLKAFCDRKYNSDFSREMTRSVEAYLENFKG</sequence>
<feature type="domain" description="Nitroreductase" evidence="6">
    <location>
        <begin position="8"/>
        <end position="163"/>
    </location>
</feature>
<keyword evidence="5" id="KW-0521">NADP</keyword>
<evidence type="ECO:0000256" key="1">
    <source>
        <dbReference type="ARBA" id="ARBA00008366"/>
    </source>
</evidence>
<dbReference type="Gene3D" id="3.40.109.10">
    <property type="entry name" value="NADH Oxidase"/>
    <property type="match status" value="1"/>
</dbReference>
<reference evidence="7" key="2">
    <citation type="submission" date="2021-04" db="EMBL/GenBank/DDBJ databases">
        <authorList>
            <person name="Gilroy R."/>
        </authorList>
    </citation>
    <scope>NUCLEOTIDE SEQUENCE</scope>
    <source>
        <strain evidence="7">CHK192-8294</strain>
    </source>
</reference>
<dbReference type="InterPro" id="IPR029479">
    <property type="entry name" value="Nitroreductase"/>
</dbReference>
<comment type="caution">
    <text evidence="7">The sequence shown here is derived from an EMBL/GenBank/DDBJ whole genome shotgun (WGS) entry which is preliminary data.</text>
</comment>
<dbReference type="InterPro" id="IPR000415">
    <property type="entry name" value="Nitroreductase-like"/>
</dbReference>
<keyword evidence="2 5" id="KW-0285">Flavoprotein</keyword>
<dbReference type="Pfam" id="PF00881">
    <property type="entry name" value="Nitroreductase"/>
    <property type="match status" value="1"/>
</dbReference>
<evidence type="ECO:0000256" key="4">
    <source>
        <dbReference type="ARBA" id="ARBA00023002"/>
    </source>
</evidence>
<protein>
    <submittedName>
        <fullName evidence="7">Nitroreductase family protein</fullName>
    </submittedName>
</protein>
<evidence type="ECO:0000256" key="2">
    <source>
        <dbReference type="ARBA" id="ARBA00022630"/>
    </source>
</evidence>
<dbReference type="EMBL" id="DWXO01000010">
    <property type="protein sequence ID" value="HJB79525.1"/>
    <property type="molecule type" value="Genomic_DNA"/>
</dbReference>
<gene>
    <name evidence="7" type="ORF">H9712_00910</name>
</gene>
<reference evidence="7" key="1">
    <citation type="journal article" date="2021" name="PeerJ">
        <title>Extensive microbial diversity within the chicken gut microbiome revealed by metagenomics and culture.</title>
        <authorList>
            <person name="Gilroy R."/>
            <person name="Ravi A."/>
            <person name="Getino M."/>
            <person name="Pursley I."/>
            <person name="Horton D.L."/>
            <person name="Alikhan N.F."/>
            <person name="Baker D."/>
            <person name="Gharbi K."/>
            <person name="Hall N."/>
            <person name="Watson M."/>
            <person name="Adriaenssens E.M."/>
            <person name="Foster-Nyarko E."/>
            <person name="Jarju S."/>
            <person name="Secka A."/>
            <person name="Antonio M."/>
            <person name="Oren A."/>
            <person name="Chaudhuri R.R."/>
            <person name="La Ragione R."/>
            <person name="Hildebrand F."/>
            <person name="Pallen M.J."/>
        </authorList>
    </citation>
    <scope>NUCLEOTIDE SEQUENCE</scope>
    <source>
        <strain evidence="7">CHK192-8294</strain>
    </source>
</reference>
<dbReference type="InterPro" id="IPR016446">
    <property type="entry name" value="Flavin_OxRdtase_Frp"/>
</dbReference>
<evidence type="ECO:0000256" key="3">
    <source>
        <dbReference type="ARBA" id="ARBA00022643"/>
    </source>
</evidence>
<dbReference type="GO" id="GO:0016491">
    <property type="term" value="F:oxidoreductase activity"/>
    <property type="evidence" value="ECO:0007669"/>
    <property type="project" value="UniProtKB-UniRule"/>
</dbReference>
<evidence type="ECO:0000313" key="7">
    <source>
        <dbReference type="EMBL" id="HJB79525.1"/>
    </source>
</evidence>
<keyword evidence="3 5" id="KW-0288">FMN</keyword>